<evidence type="ECO:0000256" key="1">
    <source>
        <dbReference type="SAM" id="MobiDB-lite"/>
    </source>
</evidence>
<reference evidence="2" key="1">
    <citation type="submission" date="2023-10" db="EMBL/GenBank/DDBJ databases">
        <authorList>
            <person name="Chen Y."/>
            <person name="Shah S."/>
            <person name="Dougan E. K."/>
            <person name="Thang M."/>
            <person name="Chan C."/>
        </authorList>
    </citation>
    <scope>NUCLEOTIDE SEQUENCE [LARGE SCALE GENOMIC DNA]</scope>
</reference>
<feature type="region of interest" description="Disordered" evidence="1">
    <location>
        <begin position="1"/>
        <end position="28"/>
    </location>
</feature>
<name>A0ABN9VBR7_9DINO</name>
<dbReference type="EMBL" id="CAUYUJ010016969">
    <property type="protein sequence ID" value="CAK0870497.1"/>
    <property type="molecule type" value="Genomic_DNA"/>
</dbReference>
<protein>
    <submittedName>
        <fullName evidence="2">Uncharacterized protein</fullName>
    </submittedName>
</protein>
<evidence type="ECO:0000313" key="3">
    <source>
        <dbReference type="Proteomes" id="UP001189429"/>
    </source>
</evidence>
<keyword evidence="3" id="KW-1185">Reference proteome</keyword>
<gene>
    <name evidence="2" type="ORF">PCOR1329_LOCUS56588</name>
</gene>
<evidence type="ECO:0000313" key="2">
    <source>
        <dbReference type="EMBL" id="CAK0870497.1"/>
    </source>
</evidence>
<feature type="compositionally biased region" description="Basic and acidic residues" evidence="1">
    <location>
        <begin position="783"/>
        <end position="793"/>
    </location>
</feature>
<proteinExistence type="predicted"/>
<organism evidence="2 3">
    <name type="scientific">Prorocentrum cordatum</name>
    <dbReference type="NCBI Taxonomy" id="2364126"/>
    <lineage>
        <taxon>Eukaryota</taxon>
        <taxon>Sar</taxon>
        <taxon>Alveolata</taxon>
        <taxon>Dinophyceae</taxon>
        <taxon>Prorocentrales</taxon>
        <taxon>Prorocentraceae</taxon>
        <taxon>Prorocentrum</taxon>
    </lineage>
</organism>
<feature type="region of interest" description="Disordered" evidence="1">
    <location>
        <begin position="753"/>
        <end position="795"/>
    </location>
</feature>
<accession>A0ABN9VBR7</accession>
<dbReference type="Proteomes" id="UP001189429">
    <property type="component" value="Unassembled WGS sequence"/>
</dbReference>
<comment type="caution">
    <text evidence="2">The sequence shown here is derived from an EMBL/GenBank/DDBJ whole genome shotgun (WGS) entry which is preliminary data.</text>
</comment>
<sequence length="1082" mass="116843">MASRDPASARELRGQPSDEDAANDPWKKLYGPQGSIANRFPGVIGLRPLGTVNKLYRVHQNKHIHFFSDGPFTGERMFKMHEENFRRREAVEEQCTQKVIEMGNVAAVRGQPWAIMSEGDKPPYKLVSCGALTRAIYNAFDREPQNKNVIETLNAGLEGVALYSHKAPVDVLRWLRDFHDEFRGGSGFTLLELYEPVEKIEGMWKAEAILKGYDVSNQVSRHQYIDKHWPGKVSTAHVFNVAKATMHALGRANCKKPVLALLGSTCNFADPAMKNEQVVQSIHMVIVVLTDSFKGAISEPMFPIVLLEMIKFAIPCCKPRGGAETEGAKYLATVCCSKTGDWVLNDRHATQESQAYKRMATNLTKAAVPNKKNKLNADEDAPVEAPTLEMACAGAAVIADDAAGDADGADGNSAAAGGDGGEMRQISRSKMWLDDLMDCIECPIKVAKDSSVCELDKKGEIACRSVAVNLGLDFCFNGVITLNSVDITRWSVLRPKLQDLVNAAARSGGLHRLAAESNTTLGPASGSVDVEAALLGVLEKGNKASSGSASDNTTHPLQTATDAQMSALKRLSESMSAAAPIRMHMDYAMVRAAAWKGASRHQGQQDDTGLHKVVFIFANAFKDHFGESWGLRASALAAIQVASTKGKFLDWAAKPFEARYMFEFFADCAVDFPCLGGRGGELRVLGDASRSMQDFSDFLVDMGSATTWKMSSASDWPTAWGGIMAEIFACGDVLPVKAAQLEPLKKKLERSLKQRTKETGDDSQEVVESQTQMAESKGSAGSEDGKTPDDDANKPTAVPLSAALVYVNPKKVVDTLARAGAWSTVVDDPVPKIQSEIHDFAFKVDLDNEEVKQGFSMHWVGRMTKFIEWKLAEAACARDDSSITNHSKLRIMMDNKLARSPPQPLHSNGDLEAFTSLQLPFAGAVDIKGGSPCTQIGAINIYSATRGFDYDVPIYVSGANCKDAWAPGVCPAWAAPLAKGGQAPTLELDQAQGAWSVPDGLRLRPSASMETITVCLKLAWSDETLKPAAKSNGRLLEKLNYDIVGCIGAISMSFNQGAAAAAAPARAGNSAAMKAAAKHLLR</sequence>